<dbReference type="Proteomes" id="UP001470230">
    <property type="component" value="Unassembled WGS sequence"/>
</dbReference>
<evidence type="ECO:0008006" key="5">
    <source>
        <dbReference type="Google" id="ProtNLM"/>
    </source>
</evidence>
<dbReference type="SUPFAM" id="SSF48403">
    <property type="entry name" value="Ankyrin repeat"/>
    <property type="match status" value="3"/>
</dbReference>
<evidence type="ECO:0000313" key="3">
    <source>
        <dbReference type="EMBL" id="KAK8847865.1"/>
    </source>
</evidence>
<dbReference type="SMART" id="SM00248">
    <property type="entry name" value="ANK"/>
    <property type="match status" value="13"/>
</dbReference>
<dbReference type="EMBL" id="JAPFFF010000027">
    <property type="protein sequence ID" value="KAK8847865.1"/>
    <property type="molecule type" value="Genomic_DNA"/>
</dbReference>
<evidence type="ECO:0000256" key="2">
    <source>
        <dbReference type="ARBA" id="ARBA00023043"/>
    </source>
</evidence>
<protein>
    <recommendedName>
        <fullName evidence="5">DUF3447 domain-containing protein</fullName>
    </recommendedName>
</protein>
<proteinExistence type="predicted"/>
<accession>A0ABR2HI33</accession>
<evidence type="ECO:0000313" key="4">
    <source>
        <dbReference type="Proteomes" id="UP001470230"/>
    </source>
</evidence>
<name>A0ABR2HI33_9EUKA</name>
<keyword evidence="2" id="KW-0040">ANK repeat</keyword>
<evidence type="ECO:0000256" key="1">
    <source>
        <dbReference type="ARBA" id="ARBA00022737"/>
    </source>
</evidence>
<dbReference type="PANTHER" id="PTHR24198">
    <property type="entry name" value="ANKYRIN REPEAT AND PROTEIN KINASE DOMAIN-CONTAINING PROTEIN"/>
    <property type="match status" value="1"/>
</dbReference>
<dbReference type="Pfam" id="PF12796">
    <property type="entry name" value="Ank_2"/>
    <property type="match status" value="3"/>
</dbReference>
<organism evidence="3 4">
    <name type="scientific">Tritrichomonas musculus</name>
    <dbReference type="NCBI Taxonomy" id="1915356"/>
    <lineage>
        <taxon>Eukaryota</taxon>
        <taxon>Metamonada</taxon>
        <taxon>Parabasalia</taxon>
        <taxon>Tritrichomonadida</taxon>
        <taxon>Tritrichomonadidae</taxon>
        <taxon>Tritrichomonas</taxon>
    </lineage>
</organism>
<dbReference type="InterPro" id="IPR036770">
    <property type="entry name" value="Ankyrin_rpt-contain_sf"/>
</dbReference>
<dbReference type="InterPro" id="IPR002110">
    <property type="entry name" value="Ankyrin_rpt"/>
</dbReference>
<reference evidence="3 4" key="1">
    <citation type="submission" date="2024-04" db="EMBL/GenBank/DDBJ databases">
        <title>Tritrichomonas musculus Genome.</title>
        <authorList>
            <person name="Alves-Ferreira E."/>
            <person name="Grigg M."/>
            <person name="Lorenzi H."/>
            <person name="Galac M."/>
        </authorList>
    </citation>
    <scope>NUCLEOTIDE SEQUENCE [LARGE SCALE GENOMIC DNA]</scope>
    <source>
        <strain evidence="3 4">EAF2021</strain>
    </source>
</reference>
<sequence>MSQKKVPKIKGRYLDLLNQPIFTFIVNKKEYKCNSFAVNASKVISDLREKDPELMSYVYDFDDPNNDFRYICSFFNFQKTLITTQNMNSLLQIAEDLKIDIILNDINNFIDSFETVIQESDVIEKIFILLYNISTFSVATVKSSIIESIWCHSEGNIQELAAIILQVARTSYQIQPFLIELIILLDKEADETNDLNLLVPFLAKQLMICFFKSRFYCSFVYKMSSKGIVSIDEILSQIFNYFPELTKKITTNNLGFYKSQIQADKYHKYHLMNVIIWFLPELIEIKHISIKQLLDNLNEQESRFVRLYLPNKLDNFKKMRDSGLPEDEIVQAIILDDVDTLQSIISKRHINTNLNKVPFNLFEIFNGNVIVNSYINYAAQYGSIKCFKFLLLNHAELDKFSLGFAVYGGNAEIIRIIDQQQDSQHKKDAQTEYFQKSAFGAWGTNNNISKNNNDISCYAHNDKSLIDPIIPAIMMHKYDLYDWLFEKKAANKELTSNYLSRLSKIAIQNGNIHTLVHLIDNGFSFNENNGLKEMLDFIAISCSLGYYRITRVLFGFNTFEKNDLRKYDKNRHSSVLFGNLSIFKLFYEDNKTIYESNAFDNLLVIVIQRGYLNIFKYINELVHLTKEQLCNDFVNAINSRSFLIVDYLKDLVNLSDFKKETQFSFFGYDSLMHAACSSDYLKLVKEITEIVTKITPNINFTRHFITAAKSGSKDICQYFIDQKVSFFSFEILQNYESLDLGMGSIMVSLINQSDPELKEKFSKIFLNEAIKKGNKNLVDLLIDKNSLDNQALFDAVKTHDIELVEKVLKCQNKPSFINQISDKGTALNIAVCNNDIAIVKRLLSVPGINPNLYIGNKITPLISAIDDLNLDMMNLILDYFGDDIQSNLWQINNSLENILRTMISDGNGNKCVDKNTLLVLDRLVQIKNVDLNLNFSNESFLLFACKKNEIELANILLKSENIDVNLYEPIFGYSPLMTAIMNKNLEIAKLLLSHPQIDLNFKNNKMQTAFIIAVNEKVQEIIPLLLNHEKFDPEESDIGYAFYISEGPIMKQLINCKYIDVNYTMIHQEKNNQYVDIFAKKNLFETTLMHSISQRNLEKIDLILEHPTFDPVKSQIKQAIFDVSSMTNIEIFKRLWKYLNNDVNLSTPNGTLLFIQAATLAIPEVISEILNKGDFKDNRKYFCTAFENVTHRFNSNDVIPILKEIVEFDESHNHYIDFNQLLENGETYLTSIPTFEKNIDDIVKFYLDHNVDPNMPNGNGIYPLQRAIEFDSLSFVITLLDSGKIDYSVRLNENHETYLHLAAKCINLNIMDEFTKRKLIDPDITDDLGKTAADYRKEILDKYQAIVNEIIEKTKDSSFSITQKFINEHYDLLIEFLRDFESLDEWEESYIDDFIEFIKESFE</sequence>
<keyword evidence="1" id="KW-0677">Repeat</keyword>
<gene>
    <name evidence="3" type="ORF">M9Y10_018901</name>
</gene>
<keyword evidence="4" id="KW-1185">Reference proteome</keyword>
<dbReference type="PANTHER" id="PTHR24198:SF165">
    <property type="entry name" value="ANKYRIN REPEAT-CONTAINING PROTEIN-RELATED"/>
    <property type="match status" value="1"/>
</dbReference>
<comment type="caution">
    <text evidence="3">The sequence shown here is derived from an EMBL/GenBank/DDBJ whole genome shotgun (WGS) entry which is preliminary data.</text>
</comment>
<dbReference type="Gene3D" id="1.25.40.20">
    <property type="entry name" value="Ankyrin repeat-containing domain"/>
    <property type="match status" value="3"/>
</dbReference>